<protein>
    <submittedName>
        <fullName evidence="2">Uncharacterized protein</fullName>
    </submittedName>
</protein>
<dbReference type="SUPFAM" id="SSF49599">
    <property type="entry name" value="TRAF domain-like"/>
    <property type="match status" value="1"/>
</dbReference>
<accession>A0A914PHE1</accession>
<dbReference type="Proteomes" id="UP000887578">
    <property type="component" value="Unplaced"/>
</dbReference>
<proteinExistence type="predicted"/>
<evidence type="ECO:0000313" key="1">
    <source>
        <dbReference type="Proteomes" id="UP000887578"/>
    </source>
</evidence>
<dbReference type="WBParaSite" id="PDA_v2.g17243.t1">
    <property type="protein sequence ID" value="PDA_v2.g17243.t1"/>
    <property type="gene ID" value="PDA_v2.g17243"/>
</dbReference>
<evidence type="ECO:0000313" key="2">
    <source>
        <dbReference type="WBParaSite" id="PDA_v2.g17243.t1"/>
    </source>
</evidence>
<name>A0A914PHE1_9BILA</name>
<dbReference type="AlphaFoldDB" id="A0A914PHE1"/>
<sequence>MCIPEYPIYDPNNICHTYQFAYSSDKLESSVTFDGKTAVVEYQVYAYPYGYSTDESEGKNFAVVIQLLNNPLNLKLKASYKFWFWDKFGEKHTFEDVTTFNNNRTVSNDICFMPSTVFQGPSLKKLPCIRLSPEFWYNGIKWQCRLFKKDDDNLWIDLQIIQNPMLKHFVANFQIYEKYGQNPGLKPKKVPHKFCPDSFCSDAVLIKSLRNFPEKSEVEIRLTLKLFKDFPLSPSLFQLS</sequence>
<reference evidence="2" key="1">
    <citation type="submission" date="2022-11" db="UniProtKB">
        <authorList>
            <consortium name="WormBaseParasite"/>
        </authorList>
    </citation>
    <scope>IDENTIFICATION</scope>
</reference>
<organism evidence="1 2">
    <name type="scientific">Panagrolaimus davidi</name>
    <dbReference type="NCBI Taxonomy" id="227884"/>
    <lineage>
        <taxon>Eukaryota</taxon>
        <taxon>Metazoa</taxon>
        <taxon>Ecdysozoa</taxon>
        <taxon>Nematoda</taxon>
        <taxon>Chromadorea</taxon>
        <taxon>Rhabditida</taxon>
        <taxon>Tylenchina</taxon>
        <taxon>Panagrolaimomorpha</taxon>
        <taxon>Panagrolaimoidea</taxon>
        <taxon>Panagrolaimidae</taxon>
        <taxon>Panagrolaimus</taxon>
    </lineage>
</organism>
<keyword evidence="1" id="KW-1185">Reference proteome</keyword>